<dbReference type="Pfam" id="PF03466">
    <property type="entry name" value="LysR_substrate"/>
    <property type="match status" value="1"/>
</dbReference>
<dbReference type="FunFam" id="1.10.10.10:FF:000001">
    <property type="entry name" value="LysR family transcriptional regulator"/>
    <property type="match status" value="1"/>
</dbReference>
<evidence type="ECO:0000256" key="2">
    <source>
        <dbReference type="ARBA" id="ARBA00023015"/>
    </source>
</evidence>
<evidence type="ECO:0000259" key="5">
    <source>
        <dbReference type="PROSITE" id="PS50931"/>
    </source>
</evidence>
<dbReference type="Gene3D" id="1.10.10.10">
    <property type="entry name" value="Winged helix-like DNA-binding domain superfamily/Winged helix DNA-binding domain"/>
    <property type="match status" value="1"/>
</dbReference>
<evidence type="ECO:0000256" key="3">
    <source>
        <dbReference type="ARBA" id="ARBA00023125"/>
    </source>
</evidence>
<comment type="caution">
    <text evidence="6">The sequence shown here is derived from an EMBL/GenBank/DDBJ whole genome shotgun (WGS) entry which is preliminary data.</text>
</comment>
<dbReference type="Gene3D" id="3.40.190.10">
    <property type="entry name" value="Periplasmic binding protein-like II"/>
    <property type="match status" value="2"/>
</dbReference>
<dbReference type="SUPFAM" id="SSF53850">
    <property type="entry name" value="Periplasmic binding protein-like II"/>
    <property type="match status" value="1"/>
</dbReference>
<reference evidence="6 7" key="1">
    <citation type="submission" date="2015-09" db="EMBL/GenBank/DDBJ databases">
        <title>Genome announcement of multiple Pseudomonas syringae strains.</title>
        <authorList>
            <person name="Thakur S."/>
            <person name="Wang P.W."/>
            <person name="Gong Y."/>
            <person name="Weir B.S."/>
            <person name="Guttman D.S."/>
        </authorList>
    </citation>
    <scope>NUCLEOTIDE SEQUENCE [LARGE SCALE GENOMIC DNA]</scope>
    <source>
        <strain evidence="6 7">ICMP2802</strain>
    </source>
</reference>
<proteinExistence type="inferred from homology"/>
<keyword evidence="2" id="KW-0805">Transcription regulation</keyword>
<dbReference type="InterPro" id="IPR036390">
    <property type="entry name" value="WH_DNA-bd_sf"/>
</dbReference>
<dbReference type="SUPFAM" id="SSF46785">
    <property type="entry name" value="Winged helix' DNA-binding domain"/>
    <property type="match status" value="1"/>
</dbReference>
<feature type="domain" description="HTH lysR-type" evidence="5">
    <location>
        <begin position="9"/>
        <end position="66"/>
    </location>
</feature>
<name>A0A0P9JAB1_PSESX</name>
<dbReference type="PANTHER" id="PTHR30346:SF0">
    <property type="entry name" value="HCA OPERON TRANSCRIPTIONAL ACTIVATOR HCAR"/>
    <property type="match status" value="1"/>
</dbReference>
<dbReference type="CDD" id="cd08414">
    <property type="entry name" value="PBP2_LTTR_aromatics_like"/>
    <property type="match status" value="1"/>
</dbReference>
<gene>
    <name evidence="6" type="ORF">ALO91_00729</name>
</gene>
<accession>A0A0P9JAB1</accession>
<dbReference type="PATRIC" id="fig|199198.5.peg.1046"/>
<keyword evidence="4" id="KW-0804">Transcription</keyword>
<dbReference type="PRINTS" id="PR00039">
    <property type="entry name" value="HTHLYSR"/>
</dbReference>
<protein>
    <submittedName>
        <fullName evidence="6">Transcriptional regulator, LysR family</fullName>
    </submittedName>
</protein>
<keyword evidence="3" id="KW-0238">DNA-binding</keyword>
<dbReference type="Proteomes" id="UP000050297">
    <property type="component" value="Unassembled WGS sequence"/>
</dbReference>
<dbReference type="InterPro" id="IPR005119">
    <property type="entry name" value="LysR_subst-bd"/>
</dbReference>
<organism evidence="6 7">
    <name type="scientific">Pseudomonas syringae pv. aceris</name>
    <dbReference type="NCBI Taxonomy" id="199198"/>
    <lineage>
        <taxon>Bacteria</taxon>
        <taxon>Pseudomonadati</taxon>
        <taxon>Pseudomonadota</taxon>
        <taxon>Gammaproteobacteria</taxon>
        <taxon>Pseudomonadales</taxon>
        <taxon>Pseudomonadaceae</taxon>
        <taxon>Pseudomonas</taxon>
        <taxon>Pseudomonas syringae</taxon>
    </lineage>
</organism>
<dbReference type="Pfam" id="PF00126">
    <property type="entry name" value="HTH_1"/>
    <property type="match status" value="1"/>
</dbReference>
<sequence length="313" mass="34310">MILKKYQMIDLKLMRQYVVVAETLNFRKAAQRLNMSQPPLSVAIRRLEECLGVQLLQRSTRSTQLTAAGVVFLAEARQTLLQAERACEMARRSAAGMLGTIRLGFVDSVVDGLLPALLRRYQAANPNVDIQLQEATPPEQLEGLRNDRLDVGILVLPVIDPGNIQIEPLFEDRMVAVLPQDHPLAEQTSIGLAALADQPWILFAPHHGPGMHSHILLACASAGFTPRVVQQPRQMQTTAALVAGGMGVALMPQRYARRQPGRLACREITGPGTPVAYVLALAYRELSPCAQSLREVVMELVQSPAFRLSSAES</sequence>
<dbReference type="InterPro" id="IPR000847">
    <property type="entry name" value="LysR_HTH_N"/>
</dbReference>
<dbReference type="AlphaFoldDB" id="A0A0P9JAB1"/>
<dbReference type="GO" id="GO:0032993">
    <property type="term" value="C:protein-DNA complex"/>
    <property type="evidence" value="ECO:0007669"/>
    <property type="project" value="TreeGrafter"/>
</dbReference>
<dbReference type="GO" id="GO:0003677">
    <property type="term" value="F:DNA binding"/>
    <property type="evidence" value="ECO:0007669"/>
    <property type="project" value="UniProtKB-KW"/>
</dbReference>
<evidence type="ECO:0000313" key="6">
    <source>
        <dbReference type="EMBL" id="KPW21167.1"/>
    </source>
</evidence>
<evidence type="ECO:0000256" key="1">
    <source>
        <dbReference type="ARBA" id="ARBA00009437"/>
    </source>
</evidence>
<evidence type="ECO:0000256" key="4">
    <source>
        <dbReference type="ARBA" id="ARBA00023163"/>
    </source>
</evidence>
<dbReference type="PROSITE" id="PS50931">
    <property type="entry name" value="HTH_LYSR"/>
    <property type="match status" value="1"/>
</dbReference>
<dbReference type="EMBL" id="LJPM01000227">
    <property type="protein sequence ID" value="KPW21167.1"/>
    <property type="molecule type" value="Genomic_DNA"/>
</dbReference>
<comment type="similarity">
    <text evidence="1">Belongs to the LysR transcriptional regulatory family.</text>
</comment>
<dbReference type="InterPro" id="IPR036388">
    <property type="entry name" value="WH-like_DNA-bd_sf"/>
</dbReference>
<dbReference type="GO" id="GO:0003700">
    <property type="term" value="F:DNA-binding transcription factor activity"/>
    <property type="evidence" value="ECO:0007669"/>
    <property type="project" value="InterPro"/>
</dbReference>
<dbReference type="PANTHER" id="PTHR30346">
    <property type="entry name" value="TRANSCRIPTIONAL DUAL REGULATOR HCAR-RELATED"/>
    <property type="match status" value="1"/>
</dbReference>
<evidence type="ECO:0000313" key="7">
    <source>
        <dbReference type="Proteomes" id="UP000050297"/>
    </source>
</evidence>